<organism evidence="1 2">
    <name type="scientific">Bacillus phage CAM003</name>
    <dbReference type="NCBI Taxonomy" id="1486657"/>
    <lineage>
        <taxon>Viruses</taxon>
        <taxon>Duplodnaviria</taxon>
        <taxon>Heunggongvirae</taxon>
        <taxon>Uroviricota</taxon>
        <taxon>Caudoviricetes</taxon>
        <taxon>Herelleviridae</taxon>
        <taxon>Bastillevirinae</taxon>
        <taxon>Bastillevirus</taxon>
        <taxon>Bastillevirus CAM003</taxon>
    </lineage>
</organism>
<sequence length="64" mass="7429">MVKQGKQLLNWYIMCLTSLNQGDTLVIPDKYYSNLLCILHEMQLDRRLISVGFVNDSEVKVVLK</sequence>
<proteinExistence type="predicted"/>
<dbReference type="EMBL" id="KJ489397">
    <property type="protein sequence ID" value="AHZ09686.1"/>
    <property type="molecule type" value="Genomic_DNA"/>
</dbReference>
<protein>
    <submittedName>
        <fullName evidence="1">Uncharacterized protein</fullName>
    </submittedName>
</protein>
<dbReference type="Proteomes" id="UP000026902">
    <property type="component" value="Segment"/>
</dbReference>
<dbReference type="GeneID" id="19526552"/>
<dbReference type="RefSeq" id="YP_009037152.1">
    <property type="nucleotide sequence ID" value="NC_024216.1"/>
</dbReference>
<evidence type="ECO:0000313" key="1">
    <source>
        <dbReference type="EMBL" id="AHZ09686.1"/>
    </source>
</evidence>
<reference evidence="2" key="1">
    <citation type="submission" date="2014-09" db="EMBL/GenBank/DDBJ databases">
        <authorList>
            <person name="Sauder A.B."/>
            <person name="McKenzie Q.R."/>
            <person name="Temple L.M."/>
            <person name="Alexis B.K."/>
            <person name="Al-Atrache Z."/>
            <person name="Lewis L.O."/>
            <person name="Loesser-Casey K.E."/>
            <person name="Mitchell K.J."/>
        </authorList>
    </citation>
    <scope>NUCLEOTIDE SEQUENCE [LARGE SCALE GENOMIC DNA]</scope>
</reference>
<evidence type="ECO:0000313" key="2">
    <source>
        <dbReference type="Proteomes" id="UP000026902"/>
    </source>
</evidence>
<accession>A0A024B0M4</accession>
<keyword evidence="2" id="KW-1185">Reference proteome</keyword>
<dbReference type="KEGG" id="vg:19526552"/>
<name>A0A024B0M4_9CAUD</name>